<reference evidence="1 2" key="1">
    <citation type="submission" date="2017-02" db="EMBL/GenBank/DDBJ databases">
        <title>Complete genome sequences of Mycobacterium kansasii strains isolated from rhesus macaques.</title>
        <authorList>
            <person name="Panda A."/>
            <person name="Nagaraj S."/>
            <person name="Zhao X."/>
            <person name="Tettelin H."/>
            <person name="Detolla L.J."/>
        </authorList>
    </citation>
    <scope>NUCLEOTIDE SEQUENCE [LARGE SCALE GENOMIC DNA]</scope>
    <source>
        <strain evidence="1 2">11-3813</strain>
    </source>
</reference>
<dbReference type="Proteomes" id="UP000189229">
    <property type="component" value="Unassembled WGS sequence"/>
</dbReference>
<gene>
    <name evidence="1" type="ORF">BZL30_6009</name>
</gene>
<dbReference type="AlphaFoldDB" id="A0A1V3WUH9"/>
<sequence length="76" mass="8143">MAVADTWTIYFHTADVDATAAKVSAAGGRCAWIRWRYPPRLHEPGERSDGAVFGCATAGASRFEVIVKPAHPSGIN</sequence>
<dbReference type="Gene3D" id="3.10.180.10">
    <property type="entry name" value="2,3-Dihydroxybiphenyl 1,2-Dioxygenase, domain 1"/>
    <property type="match status" value="1"/>
</dbReference>
<name>A0A1V3WUH9_MYCKA</name>
<protein>
    <submittedName>
        <fullName evidence="1">Uncharacterized protein</fullName>
    </submittedName>
</protein>
<accession>A0A1V3WUH9</accession>
<proteinExistence type="predicted"/>
<dbReference type="InterPro" id="IPR029068">
    <property type="entry name" value="Glyas_Bleomycin-R_OHBP_Dase"/>
</dbReference>
<evidence type="ECO:0000313" key="1">
    <source>
        <dbReference type="EMBL" id="OOK70663.1"/>
    </source>
</evidence>
<evidence type="ECO:0000313" key="2">
    <source>
        <dbReference type="Proteomes" id="UP000189229"/>
    </source>
</evidence>
<organism evidence="1 2">
    <name type="scientific">Mycobacterium kansasii</name>
    <dbReference type="NCBI Taxonomy" id="1768"/>
    <lineage>
        <taxon>Bacteria</taxon>
        <taxon>Bacillati</taxon>
        <taxon>Actinomycetota</taxon>
        <taxon>Actinomycetes</taxon>
        <taxon>Mycobacteriales</taxon>
        <taxon>Mycobacteriaceae</taxon>
        <taxon>Mycobacterium</taxon>
    </lineage>
</organism>
<dbReference type="EMBL" id="MVBM01000006">
    <property type="protein sequence ID" value="OOK70663.1"/>
    <property type="molecule type" value="Genomic_DNA"/>
</dbReference>
<comment type="caution">
    <text evidence="1">The sequence shown here is derived from an EMBL/GenBank/DDBJ whole genome shotgun (WGS) entry which is preliminary data.</text>
</comment>
<dbReference type="SUPFAM" id="SSF54593">
    <property type="entry name" value="Glyoxalase/Bleomycin resistance protein/Dihydroxybiphenyl dioxygenase"/>
    <property type="match status" value="1"/>
</dbReference>